<keyword evidence="1" id="KW-0812">Transmembrane</keyword>
<dbReference type="RefSeq" id="WP_109890137.1">
    <property type="nucleotide sequence ID" value="NZ_CP029550.1"/>
</dbReference>
<feature type="transmembrane region" description="Helical" evidence="1">
    <location>
        <begin position="39"/>
        <end position="57"/>
    </location>
</feature>
<evidence type="ECO:0000313" key="3">
    <source>
        <dbReference type="Proteomes" id="UP000245926"/>
    </source>
</evidence>
<protein>
    <submittedName>
        <fullName evidence="2">Uncharacterized protein</fullName>
    </submittedName>
</protein>
<organism evidence="2 3">
    <name type="scientific">Methylobacterium durans</name>
    <dbReference type="NCBI Taxonomy" id="2202825"/>
    <lineage>
        <taxon>Bacteria</taxon>
        <taxon>Pseudomonadati</taxon>
        <taxon>Pseudomonadota</taxon>
        <taxon>Alphaproteobacteria</taxon>
        <taxon>Hyphomicrobiales</taxon>
        <taxon>Methylobacteriaceae</taxon>
        <taxon>Methylobacterium</taxon>
    </lineage>
</organism>
<dbReference type="KEGG" id="mets:DK389_13070"/>
<dbReference type="AlphaFoldDB" id="A0A2U8W590"/>
<gene>
    <name evidence="2" type="ORF">DK389_13070</name>
</gene>
<keyword evidence="3" id="KW-1185">Reference proteome</keyword>
<feature type="transmembrane region" description="Helical" evidence="1">
    <location>
        <begin position="12"/>
        <end position="32"/>
    </location>
</feature>
<evidence type="ECO:0000256" key="1">
    <source>
        <dbReference type="SAM" id="Phobius"/>
    </source>
</evidence>
<evidence type="ECO:0000313" key="2">
    <source>
        <dbReference type="EMBL" id="AWN41275.1"/>
    </source>
</evidence>
<keyword evidence="1" id="KW-0472">Membrane</keyword>
<name>A0A2U8W590_9HYPH</name>
<dbReference type="EMBL" id="CP029550">
    <property type="protein sequence ID" value="AWN41275.1"/>
    <property type="molecule type" value="Genomic_DNA"/>
</dbReference>
<reference evidence="3" key="1">
    <citation type="submission" date="2018-05" db="EMBL/GenBank/DDBJ databases">
        <title>Complete Genome Sequence of Methylobacterium sp. 17SD2-17.</title>
        <authorList>
            <person name="Srinivasan S."/>
        </authorList>
    </citation>
    <scope>NUCLEOTIDE SEQUENCE [LARGE SCALE GENOMIC DNA]</scope>
    <source>
        <strain evidence="3">17SD2-17</strain>
    </source>
</reference>
<sequence length="81" mass="8989">MIPRHWTLLGLAQWLTGAVAALIGLGVIGLYASGLLPDMALALILGALFMAAIWFAADEDGLLAWLVRRYEVERDRPRRRD</sequence>
<dbReference type="Proteomes" id="UP000245926">
    <property type="component" value="Chromosome"/>
</dbReference>
<proteinExistence type="predicted"/>
<keyword evidence="1" id="KW-1133">Transmembrane helix</keyword>
<accession>A0A2U8W590</accession>